<dbReference type="AlphaFoldDB" id="A0A7J9DWC5"/>
<gene>
    <name evidence="1" type="ORF">Gotri_014321</name>
</gene>
<dbReference type="EMBL" id="JABEZW010000005">
    <property type="protein sequence ID" value="MBA0765060.1"/>
    <property type="molecule type" value="Genomic_DNA"/>
</dbReference>
<evidence type="ECO:0000313" key="2">
    <source>
        <dbReference type="Proteomes" id="UP000593568"/>
    </source>
</evidence>
<name>A0A7J9DWC5_9ROSI</name>
<comment type="caution">
    <text evidence="1">The sequence shown here is derived from an EMBL/GenBank/DDBJ whole genome shotgun (WGS) entry which is preliminary data.</text>
</comment>
<reference evidence="1 2" key="1">
    <citation type="journal article" date="2019" name="Genome Biol. Evol.">
        <title>Insights into the evolution of the New World diploid cottons (Gossypium, subgenus Houzingenia) based on genome sequencing.</title>
        <authorList>
            <person name="Grover C.E."/>
            <person name="Arick M.A. 2nd"/>
            <person name="Thrash A."/>
            <person name="Conover J.L."/>
            <person name="Sanders W.S."/>
            <person name="Peterson D.G."/>
            <person name="Frelichowski J.E."/>
            <person name="Scheffler J.A."/>
            <person name="Scheffler B.E."/>
            <person name="Wendel J.F."/>
        </authorList>
    </citation>
    <scope>NUCLEOTIDE SEQUENCE [LARGE SCALE GENOMIC DNA]</scope>
    <source>
        <strain evidence="1">8</strain>
        <tissue evidence="1">Leaf</tissue>
    </source>
</reference>
<dbReference type="Proteomes" id="UP000593568">
    <property type="component" value="Unassembled WGS sequence"/>
</dbReference>
<keyword evidence="2" id="KW-1185">Reference proteome</keyword>
<organism evidence="1 2">
    <name type="scientific">Gossypium trilobum</name>
    <dbReference type="NCBI Taxonomy" id="34281"/>
    <lineage>
        <taxon>Eukaryota</taxon>
        <taxon>Viridiplantae</taxon>
        <taxon>Streptophyta</taxon>
        <taxon>Embryophyta</taxon>
        <taxon>Tracheophyta</taxon>
        <taxon>Spermatophyta</taxon>
        <taxon>Magnoliopsida</taxon>
        <taxon>eudicotyledons</taxon>
        <taxon>Gunneridae</taxon>
        <taxon>Pentapetalae</taxon>
        <taxon>rosids</taxon>
        <taxon>malvids</taxon>
        <taxon>Malvales</taxon>
        <taxon>Malvaceae</taxon>
        <taxon>Malvoideae</taxon>
        <taxon>Gossypium</taxon>
    </lineage>
</organism>
<sequence>MSERRNCVGLLNGSKAFNSFIDDCKVVDLLLTGKKFTWFGPNNKMSRLD</sequence>
<evidence type="ECO:0000313" key="1">
    <source>
        <dbReference type="EMBL" id="MBA0765060.1"/>
    </source>
</evidence>
<accession>A0A7J9DWC5</accession>
<proteinExistence type="predicted"/>
<protein>
    <submittedName>
        <fullName evidence="1">Uncharacterized protein</fullName>
    </submittedName>
</protein>